<name>A0A846W5D8_9NOCA</name>
<dbReference type="GO" id="GO:0016709">
    <property type="term" value="F:oxidoreductase activity, acting on paired donors, with incorporation or reduction of molecular oxygen, NAD(P)H as one donor, and incorporation of one atom of oxygen"/>
    <property type="evidence" value="ECO:0007669"/>
    <property type="project" value="UniProtKB-ARBA"/>
</dbReference>
<dbReference type="RefSeq" id="WP_067641997.1">
    <property type="nucleotide sequence ID" value="NZ_JAAXOM010000002.1"/>
</dbReference>
<organism evidence="5 6">
    <name type="scientific">Nocardia coubleae</name>
    <dbReference type="NCBI Taxonomy" id="356147"/>
    <lineage>
        <taxon>Bacteria</taxon>
        <taxon>Bacillati</taxon>
        <taxon>Actinomycetota</taxon>
        <taxon>Actinomycetes</taxon>
        <taxon>Mycobacteriales</taxon>
        <taxon>Nocardiaceae</taxon>
        <taxon>Nocardia</taxon>
    </lineage>
</organism>
<dbReference type="PANTHER" id="PTHR43004">
    <property type="entry name" value="TRK SYSTEM POTASSIUM UPTAKE PROTEIN"/>
    <property type="match status" value="1"/>
</dbReference>
<feature type="domain" description="FAD-binding" evidence="4">
    <location>
        <begin position="9"/>
        <end position="378"/>
    </location>
</feature>
<dbReference type="EMBL" id="JAAXOM010000002">
    <property type="protein sequence ID" value="NKX87738.1"/>
    <property type="molecule type" value="Genomic_DNA"/>
</dbReference>
<dbReference type="SUPFAM" id="SSF51905">
    <property type="entry name" value="FAD/NAD(P)-binding domain"/>
    <property type="match status" value="1"/>
</dbReference>
<comment type="cofactor">
    <cofactor evidence="1">
        <name>FAD</name>
        <dbReference type="ChEBI" id="CHEBI:57692"/>
    </cofactor>
</comment>
<evidence type="ECO:0000256" key="3">
    <source>
        <dbReference type="ARBA" id="ARBA00022827"/>
    </source>
</evidence>
<keyword evidence="3" id="KW-0274">FAD</keyword>
<sequence>MSTEPHAIETDVLVVGGGPVGMLVAAELALQQVDVVVVESRTELDLRPRAGTVHARTLSLLARRGYIPSVPPEAIARNPVGVHRSPFQFAAQPVLTLSAPSVEPAPIAGIPQARLEAAFEDRALSLGARILRGHSVIRLDAGDHAVTAQVAAHLGERAAAAGGSARTTTESNARRDVHEGSAGDVGMRIRAKYVVGADGARSLVARTGNFPAEVYPATMNAIAGLAVSDAPGEIPPGWNSTPTGWTMHNPNPGGQARIIAMDFSGPLEHRPEPTEAEYRERLAYVLGAEPALSRVSHLTRFSDHGRYRTSMWDGRLLLAGDAAHSHYPLGGQGLNSGMQDAFALGWRLARVLTGRERPTVLADYSRERVAHAAAIVGNTVLQSRMMDPANPQVRDAVLAMLAVPAVHDGIAHLISGQFQPGFQHDLVLTENDGRVSTLAELLQAGRFVAIRPDEHTPIPDAPDDALVITTKVTPDQPWTSAVIRPDGYLAAAL</sequence>
<evidence type="ECO:0000313" key="6">
    <source>
        <dbReference type="Proteomes" id="UP000572007"/>
    </source>
</evidence>
<dbReference type="Pfam" id="PF01494">
    <property type="entry name" value="FAD_binding_3"/>
    <property type="match status" value="1"/>
</dbReference>
<gene>
    <name evidence="5" type="ORF">HGA10_10480</name>
</gene>
<dbReference type="InterPro" id="IPR002938">
    <property type="entry name" value="FAD-bd"/>
</dbReference>
<dbReference type="InterPro" id="IPR050641">
    <property type="entry name" value="RIFMO-like"/>
</dbReference>
<evidence type="ECO:0000313" key="5">
    <source>
        <dbReference type="EMBL" id="NKX87738.1"/>
    </source>
</evidence>
<dbReference type="Gene3D" id="3.50.50.60">
    <property type="entry name" value="FAD/NAD(P)-binding domain"/>
    <property type="match status" value="1"/>
</dbReference>
<dbReference type="InterPro" id="IPR036188">
    <property type="entry name" value="FAD/NAD-bd_sf"/>
</dbReference>
<keyword evidence="6" id="KW-1185">Reference proteome</keyword>
<dbReference type="PRINTS" id="PR00420">
    <property type="entry name" value="RNGMNOXGNASE"/>
</dbReference>
<dbReference type="AlphaFoldDB" id="A0A846W5D8"/>
<protein>
    <recommendedName>
        <fullName evidence="4">FAD-binding domain-containing protein</fullName>
    </recommendedName>
</protein>
<keyword evidence="2" id="KW-0285">Flavoprotein</keyword>
<dbReference type="Gene3D" id="3.30.70.2450">
    <property type="match status" value="1"/>
</dbReference>
<accession>A0A846W5D8</accession>
<evidence type="ECO:0000256" key="1">
    <source>
        <dbReference type="ARBA" id="ARBA00001974"/>
    </source>
</evidence>
<dbReference type="GO" id="GO:0071949">
    <property type="term" value="F:FAD binding"/>
    <property type="evidence" value="ECO:0007669"/>
    <property type="project" value="InterPro"/>
</dbReference>
<evidence type="ECO:0000259" key="4">
    <source>
        <dbReference type="Pfam" id="PF01494"/>
    </source>
</evidence>
<proteinExistence type="predicted"/>
<comment type="caution">
    <text evidence="5">The sequence shown here is derived from an EMBL/GenBank/DDBJ whole genome shotgun (WGS) entry which is preliminary data.</text>
</comment>
<dbReference type="PANTHER" id="PTHR43004:SF19">
    <property type="entry name" value="BINDING MONOOXYGENASE, PUTATIVE (JCVI)-RELATED"/>
    <property type="match status" value="1"/>
</dbReference>
<dbReference type="Proteomes" id="UP000572007">
    <property type="component" value="Unassembled WGS sequence"/>
</dbReference>
<dbReference type="Gene3D" id="3.40.30.120">
    <property type="match status" value="1"/>
</dbReference>
<reference evidence="5 6" key="1">
    <citation type="submission" date="2020-04" db="EMBL/GenBank/DDBJ databases">
        <title>MicrobeNet Type strains.</title>
        <authorList>
            <person name="Nicholson A.C."/>
        </authorList>
    </citation>
    <scope>NUCLEOTIDE SEQUENCE [LARGE SCALE GENOMIC DNA]</scope>
    <source>
        <strain evidence="5 6">DSM 44960</strain>
    </source>
</reference>
<evidence type="ECO:0000256" key="2">
    <source>
        <dbReference type="ARBA" id="ARBA00022630"/>
    </source>
</evidence>